<dbReference type="EMBL" id="BMZG01000002">
    <property type="protein sequence ID" value="GHA65961.1"/>
    <property type="molecule type" value="Genomic_DNA"/>
</dbReference>
<name>A0A8J3CLJ8_9BURK</name>
<accession>A0A8J3CLJ8</accession>
<dbReference type="AlphaFoldDB" id="A0A8J3CLJ8"/>
<dbReference type="Proteomes" id="UP000614287">
    <property type="component" value="Unassembled WGS sequence"/>
</dbReference>
<comment type="caution">
    <text evidence="1">The sequence shown here is derived from an EMBL/GenBank/DDBJ whole genome shotgun (WGS) entry which is preliminary data.</text>
</comment>
<evidence type="ECO:0000313" key="1">
    <source>
        <dbReference type="EMBL" id="GHA65961.1"/>
    </source>
</evidence>
<organism evidence="1 2">
    <name type="scientific">Formosimonas limnophila</name>
    <dbReference type="NCBI Taxonomy" id="1384487"/>
    <lineage>
        <taxon>Bacteria</taxon>
        <taxon>Pseudomonadati</taxon>
        <taxon>Pseudomonadota</taxon>
        <taxon>Betaproteobacteria</taxon>
        <taxon>Burkholderiales</taxon>
        <taxon>Burkholderiaceae</taxon>
        <taxon>Formosimonas</taxon>
    </lineage>
</organism>
<dbReference type="RefSeq" id="WP_189490659.1">
    <property type="nucleotide sequence ID" value="NZ_BMZG01000002.1"/>
</dbReference>
<reference evidence="1" key="2">
    <citation type="submission" date="2020-09" db="EMBL/GenBank/DDBJ databases">
        <authorList>
            <person name="Sun Q."/>
            <person name="Kim S."/>
        </authorList>
    </citation>
    <scope>NUCLEOTIDE SEQUENCE</scope>
    <source>
        <strain evidence="1">KCTC 32501</strain>
    </source>
</reference>
<protein>
    <submittedName>
        <fullName evidence="1">Uncharacterized protein</fullName>
    </submittedName>
</protein>
<sequence length="104" mass="11966">MLRRLNDKVRDFIKQELTQVPPSHCDLKVGDGVTFTNENGVKFDDCVVIGFSDQHGYGRTVHILSAEHDDAYWFPNKPEELKKNGKRTLFDNHLGFTNGERYVV</sequence>
<proteinExistence type="predicted"/>
<reference evidence="1" key="1">
    <citation type="journal article" date="2014" name="Int. J. Syst. Evol. Microbiol.">
        <title>Complete genome sequence of Corynebacterium casei LMG S-19264T (=DSM 44701T), isolated from a smear-ripened cheese.</title>
        <authorList>
            <consortium name="US DOE Joint Genome Institute (JGI-PGF)"/>
            <person name="Walter F."/>
            <person name="Albersmeier A."/>
            <person name="Kalinowski J."/>
            <person name="Ruckert C."/>
        </authorList>
    </citation>
    <scope>NUCLEOTIDE SEQUENCE</scope>
    <source>
        <strain evidence="1">KCTC 32501</strain>
    </source>
</reference>
<gene>
    <name evidence="1" type="ORF">GCM10009007_03000</name>
</gene>
<evidence type="ECO:0000313" key="2">
    <source>
        <dbReference type="Proteomes" id="UP000614287"/>
    </source>
</evidence>
<keyword evidence="2" id="KW-1185">Reference proteome</keyword>